<dbReference type="EMBL" id="CP049220">
    <property type="protein sequence ID" value="QTG17231.1"/>
    <property type="molecule type" value="Genomic_DNA"/>
</dbReference>
<evidence type="ECO:0000313" key="4">
    <source>
        <dbReference type="EMBL" id="QTG17231.1"/>
    </source>
</evidence>
<dbReference type="AlphaFoldDB" id="A0AAJ4N964"/>
<dbReference type="InterPro" id="IPR006059">
    <property type="entry name" value="SBP"/>
</dbReference>
<dbReference type="RefSeq" id="WP_333722819.1">
    <property type="nucleotide sequence ID" value="NZ_CP049220.1"/>
</dbReference>
<evidence type="ECO:0000256" key="3">
    <source>
        <dbReference type="SAM" id="SignalP"/>
    </source>
</evidence>
<evidence type="ECO:0000256" key="2">
    <source>
        <dbReference type="ARBA" id="ARBA00022764"/>
    </source>
</evidence>
<dbReference type="GO" id="GO:0015888">
    <property type="term" value="P:thiamine transport"/>
    <property type="evidence" value="ECO:0007669"/>
    <property type="project" value="TreeGrafter"/>
</dbReference>
<dbReference type="SUPFAM" id="SSF53850">
    <property type="entry name" value="Periplasmic binding protein-like II"/>
    <property type="match status" value="1"/>
</dbReference>
<sequence length="344" mass="37306">MASALLKYLAGIAGILTVTSSAFADVQIIGYQGVFADNYRKAVVEPFENKTGIKVVFNEINLSAQNLGRIRAEKNNPTLDLSIMDAMVARVGNTEGLFDNVDLAKVPNGQNLFDEAYVNKGSGPGITFDNPVLLYKSTMANPPKAIADLARPDLKGQVAMWPAPEISALMNTILLTRAAGGDEKKSVSPGIQKFAEIAANVQTWAPAPDAYQLVVNGTVQAATGWNARAQFFAKDPNNKVSVVIPTEGSMFQINTINLVKGAPNRDEALKFMDYALSPEAQSAFADLMFYSPTNKTATPSADALARTVSSPEDRAKLKPLDWAFFVANRDSWLQEWRRRIISAN</sequence>
<name>A0AAJ4N964_AGRTU</name>
<reference evidence="4" key="1">
    <citation type="submission" date="2020-02" db="EMBL/GenBank/DDBJ databases">
        <title>Unexpected conservation and global transmission of agrobacterial virulence plasmids.</title>
        <authorList>
            <person name="Weisberg A.J."/>
            <person name="Davis E.W. II"/>
            <person name="Tabima J.R."/>
            <person name="Belcher M.S."/>
            <person name="Miller M."/>
            <person name="Kuo C.-H."/>
            <person name="Loper J.E."/>
            <person name="Grunwald N.J."/>
            <person name="Putnam M.L."/>
            <person name="Chang J.H."/>
        </authorList>
    </citation>
    <scope>NUCLEOTIDE SEQUENCE</scope>
    <source>
        <strain evidence="4">Q15/94</strain>
        <plasmid evidence="4">pTiQ15_94</plasmid>
    </source>
</reference>
<dbReference type="Pfam" id="PF13416">
    <property type="entry name" value="SBP_bac_8"/>
    <property type="match status" value="1"/>
</dbReference>
<dbReference type="PANTHER" id="PTHR30006">
    <property type="entry name" value="THIAMINE-BINDING PERIPLASMIC PROTEIN-RELATED"/>
    <property type="match status" value="1"/>
</dbReference>
<organism evidence="4 5">
    <name type="scientific">Agrobacterium tumefaciens</name>
    <dbReference type="NCBI Taxonomy" id="358"/>
    <lineage>
        <taxon>Bacteria</taxon>
        <taxon>Pseudomonadati</taxon>
        <taxon>Pseudomonadota</taxon>
        <taxon>Alphaproteobacteria</taxon>
        <taxon>Hyphomicrobiales</taxon>
        <taxon>Rhizobiaceae</taxon>
        <taxon>Rhizobium/Agrobacterium group</taxon>
        <taxon>Agrobacterium</taxon>
        <taxon>Agrobacterium tumefaciens complex</taxon>
    </lineage>
</organism>
<dbReference type="GO" id="GO:0030976">
    <property type="term" value="F:thiamine pyrophosphate binding"/>
    <property type="evidence" value="ECO:0007669"/>
    <property type="project" value="TreeGrafter"/>
</dbReference>
<proteinExistence type="predicted"/>
<protein>
    <submittedName>
        <fullName evidence="4">Extracellular solute-binding protein</fullName>
    </submittedName>
</protein>
<keyword evidence="4" id="KW-0614">Plasmid</keyword>
<evidence type="ECO:0000313" key="5">
    <source>
        <dbReference type="Proteomes" id="UP000663946"/>
    </source>
</evidence>
<keyword evidence="1 3" id="KW-0732">Signal</keyword>
<feature type="chain" id="PRO_5042473173" evidence="3">
    <location>
        <begin position="25"/>
        <end position="344"/>
    </location>
</feature>
<evidence type="ECO:0000256" key="1">
    <source>
        <dbReference type="ARBA" id="ARBA00022729"/>
    </source>
</evidence>
<dbReference type="Proteomes" id="UP000663946">
    <property type="component" value="Plasmid pTiQ15_94"/>
</dbReference>
<dbReference type="Gene3D" id="3.40.190.10">
    <property type="entry name" value="Periplasmic binding protein-like II"/>
    <property type="match status" value="2"/>
</dbReference>
<keyword evidence="2" id="KW-0574">Periplasm</keyword>
<dbReference type="GO" id="GO:0030975">
    <property type="term" value="F:thiamine binding"/>
    <property type="evidence" value="ECO:0007669"/>
    <property type="project" value="TreeGrafter"/>
</dbReference>
<gene>
    <name evidence="4" type="ORF">G6M86_28570</name>
</gene>
<geneLocation type="plasmid" evidence="4 5">
    <name>pTiQ15_94</name>
</geneLocation>
<dbReference type="GO" id="GO:0030288">
    <property type="term" value="C:outer membrane-bounded periplasmic space"/>
    <property type="evidence" value="ECO:0007669"/>
    <property type="project" value="TreeGrafter"/>
</dbReference>
<dbReference type="PANTHER" id="PTHR30006:SF2">
    <property type="entry name" value="ABC TRANSPORTER SUBSTRATE-BINDING PROTEIN"/>
    <property type="match status" value="1"/>
</dbReference>
<feature type="signal peptide" evidence="3">
    <location>
        <begin position="1"/>
        <end position="24"/>
    </location>
</feature>
<accession>A0AAJ4N964</accession>